<feature type="chain" id="PRO_5004733038" description="GPI anchored cell wall protein" evidence="2">
    <location>
        <begin position="22"/>
        <end position="175"/>
    </location>
</feature>
<dbReference type="Proteomes" id="UP000018001">
    <property type="component" value="Unassembled WGS sequence"/>
</dbReference>
<keyword evidence="4" id="KW-1185">Reference proteome</keyword>
<dbReference type="AlphaFoldDB" id="V5FP29"/>
<evidence type="ECO:0000313" key="4">
    <source>
        <dbReference type="Proteomes" id="UP000018001"/>
    </source>
</evidence>
<accession>V5FP29</accession>
<proteinExistence type="predicted"/>
<comment type="caution">
    <text evidence="3">The sequence shown here is derived from an EMBL/GenBank/DDBJ whole genome shotgun (WGS) entry which is preliminary data.</text>
</comment>
<evidence type="ECO:0000256" key="2">
    <source>
        <dbReference type="SAM" id="SignalP"/>
    </source>
</evidence>
<evidence type="ECO:0000256" key="1">
    <source>
        <dbReference type="SAM" id="MobiDB-lite"/>
    </source>
</evidence>
<name>V5FP29_BYSSN</name>
<dbReference type="OrthoDB" id="4776947at2759"/>
<sequence length="175" mass="16777">MFASKSTLFFSFLALCNFVAAETPGCLLSAVGDQSDPSDLASLCGAKSGALQTLINEKCDETAPVAMKAYSSICASAGHKVVVTSSKAESKTESKTASATGTGAASTGFVTATTKGSSATATGSSASQSGSSSTSSGSSSSASSSAPASGAASANEVGSAASFAAAVFLGFAAML</sequence>
<evidence type="ECO:0000313" key="3">
    <source>
        <dbReference type="EMBL" id="GAD99794.1"/>
    </source>
</evidence>
<keyword evidence="2" id="KW-0732">Signal</keyword>
<feature type="signal peptide" evidence="2">
    <location>
        <begin position="1"/>
        <end position="21"/>
    </location>
</feature>
<dbReference type="InParanoid" id="V5FP29"/>
<dbReference type="eggNOG" id="ENOG502S1X2">
    <property type="taxonomic scope" value="Eukaryota"/>
</dbReference>
<feature type="region of interest" description="Disordered" evidence="1">
    <location>
        <begin position="118"/>
        <end position="150"/>
    </location>
</feature>
<protein>
    <recommendedName>
        <fullName evidence="5">GPI anchored cell wall protein</fullName>
    </recommendedName>
</protein>
<dbReference type="HOGENOM" id="CLU_110345_1_1_1"/>
<evidence type="ECO:0008006" key="5">
    <source>
        <dbReference type="Google" id="ProtNLM"/>
    </source>
</evidence>
<reference evidence="4" key="1">
    <citation type="journal article" date="2014" name="Genome Announc.">
        <title>Draft genome sequence of the formaldehyde-resistant fungus Byssochlamys spectabilis No. 5 (anamorph Paecilomyces variotii No. 5) (NBRC109023).</title>
        <authorList>
            <person name="Oka T."/>
            <person name="Ekino K."/>
            <person name="Fukuda K."/>
            <person name="Nomura Y."/>
        </authorList>
    </citation>
    <scope>NUCLEOTIDE SEQUENCE [LARGE SCALE GENOMIC DNA]</scope>
    <source>
        <strain evidence="4">No. 5 / NBRC 109023</strain>
    </source>
</reference>
<gene>
    <name evidence="3" type="ORF">PVAR5_8521</name>
</gene>
<dbReference type="EMBL" id="BAUL01000326">
    <property type="protein sequence ID" value="GAD99794.1"/>
    <property type="molecule type" value="Genomic_DNA"/>
</dbReference>
<organism evidence="3 4">
    <name type="scientific">Byssochlamys spectabilis (strain No. 5 / NBRC 109023)</name>
    <name type="common">Paecilomyces variotii</name>
    <dbReference type="NCBI Taxonomy" id="1356009"/>
    <lineage>
        <taxon>Eukaryota</taxon>
        <taxon>Fungi</taxon>
        <taxon>Dikarya</taxon>
        <taxon>Ascomycota</taxon>
        <taxon>Pezizomycotina</taxon>
        <taxon>Eurotiomycetes</taxon>
        <taxon>Eurotiomycetidae</taxon>
        <taxon>Eurotiales</taxon>
        <taxon>Thermoascaceae</taxon>
        <taxon>Paecilomyces</taxon>
    </lineage>
</organism>